<dbReference type="SMART" id="SM00079">
    <property type="entry name" value="PBPe"/>
    <property type="match status" value="1"/>
</dbReference>
<keyword evidence="11" id="KW-1185">Reference proteome</keyword>
<keyword evidence="3" id="KW-0813">Transport</keyword>
<evidence type="ECO:0000256" key="3">
    <source>
        <dbReference type="ARBA" id="ARBA00022448"/>
    </source>
</evidence>
<evidence type="ECO:0000313" key="11">
    <source>
        <dbReference type="Proteomes" id="UP001143330"/>
    </source>
</evidence>
<dbReference type="Pfam" id="PF00497">
    <property type="entry name" value="SBP_bac_3"/>
    <property type="match status" value="1"/>
</dbReference>
<dbReference type="Proteomes" id="UP001143330">
    <property type="component" value="Unassembled WGS sequence"/>
</dbReference>
<evidence type="ECO:0000256" key="1">
    <source>
        <dbReference type="ARBA" id="ARBA00004418"/>
    </source>
</evidence>
<dbReference type="InterPro" id="IPR001638">
    <property type="entry name" value="Solute-binding_3/MltF_N"/>
</dbReference>
<evidence type="ECO:0000256" key="2">
    <source>
        <dbReference type="ARBA" id="ARBA00010333"/>
    </source>
</evidence>
<gene>
    <name evidence="10" type="ORF">GCM10017653_40190</name>
</gene>
<sequence length="258" mass="28027">MSLVTRFAAAAIMVVAAVGGASAKEWKTVRIGTEGAYPPFNYVENNELKGFDIDIAKALCAKMKVECTFVAQDWDGIIPALLAGKYDAIAASMSITEERQKQIDFSKKYYKTPATFAVRKDSKITETSPAALKGKVLGAQGSTIHSNYLEDVYAKAGAEVKLYGKQDEANLDLANGRLDAILADKVVLLEWLNSKDGACCKFTGAEYTDAKYFGEGVGVGIRKDDADLVAMFNKAIDEILADGTYKAINDKYFPFSVY</sequence>
<name>A0A9W6K0W7_9HYPH</name>
<dbReference type="GO" id="GO:0015276">
    <property type="term" value="F:ligand-gated monoatomic ion channel activity"/>
    <property type="evidence" value="ECO:0007669"/>
    <property type="project" value="InterPro"/>
</dbReference>
<dbReference type="RefSeq" id="WP_213359829.1">
    <property type="nucleotide sequence ID" value="NZ_BSFM01000017.1"/>
</dbReference>
<dbReference type="GO" id="GO:0030288">
    <property type="term" value="C:outer membrane-bounded periplasmic space"/>
    <property type="evidence" value="ECO:0007669"/>
    <property type="project" value="InterPro"/>
</dbReference>
<evidence type="ECO:0000259" key="9">
    <source>
        <dbReference type="SMART" id="SM00079"/>
    </source>
</evidence>
<dbReference type="InterPro" id="IPR005768">
    <property type="entry name" value="Lys_Arg_Orn-bd"/>
</dbReference>
<dbReference type="SUPFAM" id="SSF53850">
    <property type="entry name" value="Periplasmic binding protein-like II"/>
    <property type="match status" value="1"/>
</dbReference>
<comment type="caution">
    <text evidence="10">The sequence shown here is derived from an EMBL/GenBank/DDBJ whole genome shotgun (WGS) entry which is preliminary data.</text>
</comment>
<proteinExistence type="inferred from homology"/>
<evidence type="ECO:0000256" key="4">
    <source>
        <dbReference type="ARBA" id="ARBA00022729"/>
    </source>
</evidence>
<dbReference type="PROSITE" id="PS01039">
    <property type="entry name" value="SBP_BACTERIAL_3"/>
    <property type="match status" value="1"/>
</dbReference>
<dbReference type="NCBIfam" id="TIGR01096">
    <property type="entry name" value="3A0103s03R"/>
    <property type="match status" value="1"/>
</dbReference>
<accession>A0A9W6K0W7</accession>
<keyword evidence="4 7" id="KW-0732">Signal</keyword>
<comment type="subcellular location">
    <subcellularLocation>
        <location evidence="1">Periplasm</location>
    </subcellularLocation>
</comment>
<feature type="signal peptide" evidence="7">
    <location>
        <begin position="1"/>
        <end position="23"/>
    </location>
</feature>
<feature type="domain" description="Solute-binding protein family 3/N-terminal" evidence="8">
    <location>
        <begin position="28"/>
        <end position="256"/>
    </location>
</feature>
<comment type="similarity">
    <text evidence="2 6">Belongs to the bacterial solute-binding protein 3 family.</text>
</comment>
<feature type="domain" description="Ionotropic glutamate receptor C-terminal" evidence="9">
    <location>
        <begin position="28"/>
        <end position="255"/>
    </location>
</feature>
<dbReference type="PANTHER" id="PTHR35936:SF17">
    <property type="entry name" value="ARGININE-BINDING EXTRACELLULAR PROTEIN ARTP"/>
    <property type="match status" value="1"/>
</dbReference>
<dbReference type="PANTHER" id="PTHR35936">
    <property type="entry name" value="MEMBRANE-BOUND LYTIC MUREIN TRANSGLYCOSYLASE F"/>
    <property type="match status" value="1"/>
</dbReference>
<evidence type="ECO:0000313" key="10">
    <source>
        <dbReference type="EMBL" id="GLK85949.1"/>
    </source>
</evidence>
<dbReference type="SMART" id="SM00062">
    <property type="entry name" value="PBPb"/>
    <property type="match status" value="1"/>
</dbReference>
<dbReference type="EMBL" id="BSFM01000017">
    <property type="protein sequence ID" value="GLK85949.1"/>
    <property type="molecule type" value="Genomic_DNA"/>
</dbReference>
<dbReference type="CDD" id="cd13702">
    <property type="entry name" value="PBP2_mlr5654_like"/>
    <property type="match status" value="1"/>
</dbReference>
<evidence type="ECO:0000256" key="7">
    <source>
        <dbReference type="SAM" id="SignalP"/>
    </source>
</evidence>
<keyword evidence="5" id="KW-0574">Periplasm</keyword>
<evidence type="ECO:0000256" key="6">
    <source>
        <dbReference type="RuleBase" id="RU003744"/>
    </source>
</evidence>
<dbReference type="AlphaFoldDB" id="A0A9W6K0W7"/>
<reference evidence="10" key="2">
    <citation type="submission" date="2023-01" db="EMBL/GenBank/DDBJ databases">
        <authorList>
            <person name="Sun Q."/>
            <person name="Evtushenko L."/>
        </authorList>
    </citation>
    <scope>NUCLEOTIDE SEQUENCE</scope>
    <source>
        <strain evidence="10">VKM B-2789</strain>
    </source>
</reference>
<feature type="chain" id="PRO_5040767755" evidence="7">
    <location>
        <begin position="24"/>
        <end position="258"/>
    </location>
</feature>
<evidence type="ECO:0000259" key="8">
    <source>
        <dbReference type="SMART" id="SM00062"/>
    </source>
</evidence>
<dbReference type="GO" id="GO:0016020">
    <property type="term" value="C:membrane"/>
    <property type="evidence" value="ECO:0007669"/>
    <property type="project" value="InterPro"/>
</dbReference>
<dbReference type="InterPro" id="IPR001320">
    <property type="entry name" value="Iontro_rcpt_C"/>
</dbReference>
<reference evidence="10" key="1">
    <citation type="journal article" date="2014" name="Int. J. Syst. Evol. Microbiol.">
        <title>Complete genome sequence of Corynebacterium casei LMG S-19264T (=DSM 44701T), isolated from a smear-ripened cheese.</title>
        <authorList>
            <consortium name="US DOE Joint Genome Institute (JGI-PGF)"/>
            <person name="Walter F."/>
            <person name="Albersmeier A."/>
            <person name="Kalinowski J."/>
            <person name="Ruckert C."/>
        </authorList>
    </citation>
    <scope>NUCLEOTIDE SEQUENCE</scope>
    <source>
        <strain evidence="10">VKM B-2789</strain>
    </source>
</reference>
<dbReference type="Gene3D" id="3.40.190.10">
    <property type="entry name" value="Periplasmic binding protein-like II"/>
    <property type="match status" value="2"/>
</dbReference>
<organism evidence="10 11">
    <name type="scientific">Ancylobacter defluvii</name>
    <dbReference type="NCBI Taxonomy" id="1282440"/>
    <lineage>
        <taxon>Bacteria</taxon>
        <taxon>Pseudomonadati</taxon>
        <taxon>Pseudomonadota</taxon>
        <taxon>Alphaproteobacteria</taxon>
        <taxon>Hyphomicrobiales</taxon>
        <taxon>Xanthobacteraceae</taxon>
        <taxon>Ancylobacter</taxon>
    </lineage>
</organism>
<dbReference type="InterPro" id="IPR018313">
    <property type="entry name" value="SBP_3_CS"/>
</dbReference>
<dbReference type="FunFam" id="3.40.190.10:FF:000002">
    <property type="entry name" value="Glutamine ABC transporter periplasmic protein"/>
    <property type="match status" value="1"/>
</dbReference>
<protein>
    <submittedName>
        <fullName evidence="10">ABC transporter substrate-binding protein</fullName>
    </submittedName>
</protein>
<evidence type="ECO:0000256" key="5">
    <source>
        <dbReference type="ARBA" id="ARBA00022764"/>
    </source>
</evidence>